<protein>
    <submittedName>
        <fullName evidence="9">Sugar ABC transporter permease</fullName>
    </submittedName>
</protein>
<dbReference type="CDD" id="cd06261">
    <property type="entry name" value="TM_PBP2"/>
    <property type="match status" value="1"/>
</dbReference>
<organism evidence="9 10">
    <name type="scientific">Cohnella hashimotonis</name>
    <dbReference type="NCBI Taxonomy" id="2826895"/>
    <lineage>
        <taxon>Bacteria</taxon>
        <taxon>Bacillati</taxon>
        <taxon>Bacillota</taxon>
        <taxon>Bacilli</taxon>
        <taxon>Bacillales</taxon>
        <taxon>Paenibacillaceae</taxon>
        <taxon>Cohnella</taxon>
    </lineage>
</organism>
<comment type="caution">
    <text evidence="9">The sequence shown here is derived from an EMBL/GenBank/DDBJ whole genome shotgun (WGS) entry which is preliminary data.</text>
</comment>
<keyword evidence="6 7" id="KW-0472">Membrane</keyword>
<evidence type="ECO:0000259" key="8">
    <source>
        <dbReference type="PROSITE" id="PS50928"/>
    </source>
</evidence>
<feature type="transmembrane region" description="Helical" evidence="7">
    <location>
        <begin position="131"/>
        <end position="151"/>
    </location>
</feature>
<keyword evidence="2 7" id="KW-0813">Transport</keyword>
<evidence type="ECO:0000256" key="3">
    <source>
        <dbReference type="ARBA" id="ARBA00022475"/>
    </source>
</evidence>
<evidence type="ECO:0000256" key="1">
    <source>
        <dbReference type="ARBA" id="ARBA00004651"/>
    </source>
</evidence>
<dbReference type="Pfam" id="PF00528">
    <property type="entry name" value="BPD_transp_1"/>
    <property type="match status" value="1"/>
</dbReference>
<dbReference type="InterPro" id="IPR000515">
    <property type="entry name" value="MetI-like"/>
</dbReference>
<feature type="transmembrane region" description="Helical" evidence="7">
    <location>
        <begin position="242"/>
        <end position="264"/>
    </location>
</feature>
<keyword evidence="3" id="KW-1003">Cell membrane</keyword>
<dbReference type="EMBL" id="JAGRPV010000001">
    <property type="protein sequence ID" value="MDI4649014.1"/>
    <property type="molecule type" value="Genomic_DNA"/>
</dbReference>
<name>A0ABT6TSV1_9BACL</name>
<gene>
    <name evidence="9" type="ORF">KB449_29015</name>
</gene>
<feature type="transmembrane region" description="Helical" evidence="7">
    <location>
        <begin position="35"/>
        <end position="63"/>
    </location>
</feature>
<evidence type="ECO:0000313" key="9">
    <source>
        <dbReference type="EMBL" id="MDI4649014.1"/>
    </source>
</evidence>
<sequence length="325" mass="35917">MRLKTAEGSQTPGADSAPSRWTGWLASLWKHRVSYLFIAPFMISFIIFIVIPVVAAIVLSFFTFNAVSAPRFSGWDNYLAIVSQDWIFLQYAIPNTFKFAIIVGPGGYALSFFLAWLINQLPKKIRDYFTLAIYAPSLAGGVAMVVVWVVLFSGDRVGYLNNLLLSFGIIDTPQLWLKDPRWFMNVMIVISLWSSMGVGFLAMLAGLQTVNEEMLEAGAIDGISNRLQEIFYIIIPAIKPQMLFGAIMAVVGTLKAGMIGAMLAQSTGQKITPQYSGHLIINHIDDFAFIRYEIGYAAALSVILLAVMYGASKFSMRIFGSKGDE</sequence>
<keyword evidence="10" id="KW-1185">Reference proteome</keyword>
<keyword evidence="5 7" id="KW-1133">Transmembrane helix</keyword>
<dbReference type="PANTHER" id="PTHR43005:SF1">
    <property type="entry name" value="SPERMIDINE_PUTRESCINE TRANSPORT SYSTEM PERMEASE PROTEIN"/>
    <property type="match status" value="1"/>
</dbReference>
<comment type="subcellular location">
    <subcellularLocation>
        <location evidence="1 7">Cell membrane</location>
        <topology evidence="1 7">Multi-pass membrane protein</topology>
    </subcellularLocation>
</comment>
<feature type="transmembrane region" description="Helical" evidence="7">
    <location>
        <begin position="294"/>
        <end position="312"/>
    </location>
</feature>
<evidence type="ECO:0000313" key="10">
    <source>
        <dbReference type="Proteomes" id="UP001161691"/>
    </source>
</evidence>
<dbReference type="Gene3D" id="1.10.3720.10">
    <property type="entry name" value="MetI-like"/>
    <property type="match status" value="1"/>
</dbReference>
<dbReference type="Proteomes" id="UP001161691">
    <property type="component" value="Unassembled WGS sequence"/>
</dbReference>
<feature type="transmembrane region" description="Helical" evidence="7">
    <location>
        <begin position="99"/>
        <end position="119"/>
    </location>
</feature>
<reference evidence="9" key="1">
    <citation type="submission" date="2023-04" db="EMBL/GenBank/DDBJ databases">
        <title>Comparative genomic analysis of Cohnella hashimotonis sp. nov., isolated from the International Space Station.</title>
        <authorList>
            <person name="Venkateswaran K."/>
            <person name="Simpson A."/>
        </authorList>
    </citation>
    <scope>NUCLEOTIDE SEQUENCE</scope>
    <source>
        <strain evidence="9">F6_2S_P_1</strain>
    </source>
</reference>
<feature type="transmembrane region" description="Helical" evidence="7">
    <location>
        <begin position="182"/>
        <end position="205"/>
    </location>
</feature>
<dbReference type="RefSeq" id="WP_282911682.1">
    <property type="nucleotide sequence ID" value="NZ_JAGRPV010000001.1"/>
</dbReference>
<accession>A0ABT6TSV1</accession>
<evidence type="ECO:0000256" key="2">
    <source>
        <dbReference type="ARBA" id="ARBA00022448"/>
    </source>
</evidence>
<evidence type="ECO:0000256" key="5">
    <source>
        <dbReference type="ARBA" id="ARBA00022989"/>
    </source>
</evidence>
<evidence type="ECO:0000256" key="4">
    <source>
        <dbReference type="ARBA" id="ARBA00022692"/>
    </source>
</evidence>
<keyword evidence="4 7" id="KW-0812">Transmembrane</keyword>
<dbReference type="PROSITE" id="PS50928">
    <property type="entry name" value="ABC_TM1"/>
    <property type="match status" value="1"/>
</dbReference>
<comment type="similarity">
    <text evidence="7">Belongs to the binding-protein-dependent transport system permease family.</text>
</comment>
<dbReference type="PANTHER" id="PTHR43005">
    <property type="entry name" value="BLR7065 PROTEIN"/>
    <property type="match status" value="1"/>
</dbReference>
<feature type="domain" description="ABC transmembrane type-1" evidence="8">
    <location>
        <begin position="93"/>
        <end position="315"/>
    </location>
</feature>
<dbReference type="InterPro" id="IPR035906">
    <property type="entry name" value="MetI-like_sf"/>
</dbReference>
<evidence type="ECO:0000256" key="6">
    <source>
        <dbReference type="ARBA" id="ARBA00023136"/>
    </source>
</evidence>
<evidence type="ECO:0000256" key="7">
    <source>
        <dbReference type="RuleBase" id="RU363032"/>
    </source>
</evidence>
<proteinExistence type="inferred from homology"/>
<dbReference type="SUPFAM" id="SSF161098">
    <property type="entry name" value="MetI-like"/>
    <property type="match status" value="1"/>
</dbReference>